<feature type="domain" description="Lipoyl-binding" evidence="1">
    <location>
        <begin position="93"/>
        <end position="170"/>
    </location>
</feature>
<name>A0A455T8B4_9CHLR</name>
<sequence>MEVKGSRRGGSRAALENGSYTTEALTVEQIKRLVQLLDSSDVSELELRAPTAGLRLALRKARLSATDGLAATEVVDEGEAATEEQSAPAAETRHTIVSPWVGIFHRWARPKEQRPLVQVGDQVKVGQLVATVEALNVINEVESPVAGRVVEILVEEGQPVEYGQPLMVVDSSGEA</sequence>
<dbReference type="AlphaFoldDB" id="A0A455T8B4"/>
<evidence type="ECO:0000259" key="1">
    <source>
        <dbReference type="PROSITE" id="PS50968"/>
    </source>
</evidence>
<evidence type="ECO:0000313" key="2">
    <source>
        <dbReference type="EMBL" id="BBH95585.1"/>
    </source>
</evidence>
<dbReference type="Pfam" id="PF00364">
    <property type="entry name" value="Biotin_lipoyl"/>
    <property type="match status" value="1"/>
</dbReference>
<dbReference type="SUPFAM" id="SSF51230">
    <property type="entry name" value="Single hybrid motif"/>
    <property type="match status" value="1"/>
</dbReference>
<dbReference type="PANTHER" id="PTHR47597:SF1">
    <property type="entry name" value="IS A MEMBER OF THE PF|00364 BIOTIN-REQUIRING ENZYMES FAMILY-RELATED"/>
    <property type="match status" value="1"/>
</dbReference>
<dbReference type="PROSITE" id="PS50968">
    <property type="entry name" value="BIOTINYL_LIPOYL"/>
    <property type="match status" value="1"/>
</dbReference>
<organism evidence="2">
    <name type="scientific">Thermogemmatispora argillosa</name>
    <dbReference type="NCBI Taxonomy" id="2045280"/>
    <lineage>
        <taxon>Bacteria</taxon>
        <taxon>Bacillati</taxon>
        <taxon>Chloroflexota</taxon>
        <taxon>Ktedonobacteria</taxon>
        <taxon>Thermogemmatisporales</taxon>
        <taxon>Thermogemmatisporaceae</taxon>
        <taxon>Thermogemmatispora</taxon>
    </lineage>
</organism>
<gene>
    <name evidence="2" type="ORF">KTA_37840</name>
</gene>
<dbReference type="PANTHER" id="PTHR47597">
    <property type="entry name" value="IS A MEMBER OF THE PF|00364 BIOTIN-REQUIRING ENZYMES FAMILY-RELATED"/>
    <property type="match status" value="1"/>
</dbReference>
<dbReference type="EMBL" id="AP019377">
    <property type="protein sequence ID" value="BBH95585.1"/>
    <property type="molecule type" value="Genomic_DNA"/>
</dbReference>
<dbReference type="InterPro" id="IPR011053">
    <property type="entry name" value="Single_hybrid_motif"/>
</dbReference>
<accession>A0A455T8B4</accession>
<dbReference type="InterPro" id="IPR053217">
    <property type="entry name" value="ACC_Biotin_Carrier"/>
</dbReference>
<proteinExistence type="predicted"/>
<reference evidence="2" key="1">
    <citation type="submission" date="2018-12" db="EMBL/GenBank/DDBJ databases">
        <title>Novel natural products biosynthetic potential of the class Ktedonobacteria.</title>
        <authorList>
            <person name="Zheng Y."/>
            <person name="Saitou A."/>
            <person name="Wang C.M."/>
            <person name="Toyoda A."/>
            <person name="Minakuchi Y."/>
            <person name="Sekiguchi Y."/>
            <person name="Ueda K."/>
            <person name="Takano H."/>
            <person name="Sakai Y."/>
            <person name="Yokota A."/>
            <person name="Yabe S."/>
        </authorList>
    </citation>
    <scope>NUCLEOTIDE SEQUENCE</scope>
    <source>
        <strain evidence="2">A3-2</strain>
    </source>
</reference>
<dbReference type="InterPro" id="IPR000089">
    <property type="entry name" value="Biotin_lipoyl"/>
</dbReference>
<protein>
    <recommendedName>
        <fullName evidence="1">Lipoyl-binding domain-containing protein</fullName>
    </recommendedName>
</protein>
<dbReference type="Gene3D" id="2.40.50.100">
    <property type="match status" value="1"/>
</dbReference>
<dbReference type="CDD" id="cd06850">
    <property type="entry name" value="biotinyl_domain"/>
    <property type="match status" value="1"/>
</dbReference>